<feature type="signal peptide" evidence="1">
    <location>
        <begin position="1"/>
        <end position="21"/>
    </location>
</feature>
<dbReference type="RefSeq" id="WP_027009861.1">
    <property type="nucleotide sequence ID" value="NZ_CP091521.1"/>
</dbReference>
<dbReference type="KEGG" id="ckh:LVJ77_10610"/>
<accession>A0A8T9MSR5</accession>
<keyword evidence="1" id="KW-0732">Signal</keyword>
<name>A0A8T9MSR5_9NEIS</name>
<feature type="chain" id="PRO_5035827888" evidence="1">
    <location>
        <begin position="22"/>
        <end position="276"/>
    </location>
</feature>
<reference evidence="2" key="2">
    <citation type="submission" date="2024-09" db="EMBL/GenBank/DDBJ databases">
        <authorList>
            <person name="Veyrier F.J."/>
        </authorList>
    </citation>
    <scope>NUCLEOTIDE SEQUENCE</scope>
    <source>
        <strain evidence="2">17694</strain>
    </source>
</reference>
<organism evidence="2 3">
    <name type="scientific">Conchiformibius kuhniae</name>
    <dbReference type="NCBI Taxonomy" id="211502"/>
    <lineage>
        <taxon>Bacteria</taxon>
        <taxon>Pseudomonadati</taxon>
        <taxon>Pseudomonadota</taxon>
        <taxon>Betaproteobacteria</taxon>
        <taxon>Neisseriales</taxon>
        <taxon>Neisseriaceae</taxon>
        <taxon>Conchiformibius</taxon>
    </lineage>
</organism>
<evidence type="ECO:0000313" key="2">
    <source>
        <dbReference type="EMBL" id="UOP04647.1"/>
    </source>
</evidence>
<sequence>MWKHKIGLIAAVLLFAAPLSAQEKNIGRKQPSAARAKAAEQGIRQLSLSRQIDEALANNPVLVELKKLDPKRHGEIRTKIHQQLGKLSAQQTDYSLADVMRVLQSEVQPVFLEKIDEVLPYADDDALKHYTRSFLQVMKFLLKQPDSSMCFAYLHNNDMFASATEDAQEQERLAIVMKVASVMQFANLRVLRHHDLQRKLPDEAQVAEKILAVWEKLELKHHGEQQREWLALAQIDGITAESPPEQQRFFCEWTHDMYQEVLANGDVDVLRYLWKQ</sequence>
<reference evidence="2" key="1">
    <citation type="journal article" date="2022" name="Res Sq">
        <title>Evolution of multicellular longitudinally dividing oral cavity symbionts (Neisseriaceae).</title>
        <authorList>
            <person name="Nyongesa S."/>
            <person name="Weber P."/>
            <person name="Bernet E."/>
            <person name="Pullido F."/>
            <person name="Nieckarz M."/>
            <person name="Delaby M."/>
            <person name="Nieves C."/>
            <person name="Viehboeck T."/>
            <person name="Krause N."/>
            <person name="Rivera-Millot A."/>
            <person name="Nakamura A."/>
            <person name="Vischer N."/>
            <person name="VanNieuwenhze M."/>
            <person name="Brun Y."/>
            <person name="Cava F."/>
            <person name="Bulgheresi S."/>
            <person name="Veyrier F."/>
        </authorList>
    </citation>
    <scope>NUCLEOTIDE SEQUENCE</scope>
    <source>
        <strain evidence="2">17694</strain>
    </source>
</reference>
<evidence type="ECO:0000313" key="3">
    <source>
        <dbReference type="Proteomes" id="UP000831534"/>
    </source>
</evidence>
<proteinExistence type="predicted"/>
<keyword evidence="3" id="KW-1185">Reference proteome</keyword>
<dbReference type="AlphaFoldDB" id="A0A8T9MSR5"/>
<protein>
    <submittedName>
        <fullName evidence="2">Uncharacterized protein</fullName>
    </submittedName>
</protein>
<dbReference type="EMBL" id="CP091521">
    <property type="protein sequence ID" value="UOP04647.1"/>
    <property type="molecule type" value="Genomic_DNA"/>
</dbReference>
<evidence type="ECO:0000256" key="1">
    <source>
        <dbReference type="SAM" id="SignalP"/>
    </source>
</evidence>
<dbReference type="Proteomes" id="UP000831534">
    <property type="component" value="Chromosome"/>
</dbReference>
<gene>
    <name evidence="2" type="ORF">LVJ77_10610</name>
</gene>